<evidence type="ECO:0000313" key="5">
    <source>
        <dbReference type="EMBL" id="KKW93584.1"/>
    </source>
</evidence>
<evidence type="ECO:0000256" key="1">
    <source>
        <dbReference type="ARBA" id="ARBA00010458"/>
    </source>
</evidence>
<gene>
    <name evidence="5" type="ORF">YP76_02595</name>
</gene>
<dbReference type="PANTHER" id="PTHR11049">
    <property type="entry name" value="ACYL COENZYME A THIOESTER HYDROLASE"/>
    <property type="match status" value="1"/>
</dbReference>
<dbReference type="InterPro" id="IPR006683">
    <property type="entry name" value="Thioestr_dom"/>
</dbReference>
<dbReference type="EMBL" id="LBIC01000001">
    <property type="protein sequence ID" value="KKW93584.1"/>
    <property type="molecule type" value="Genomic_DNA"/>
</dbReference>
<keyword evidence="6" id="KW-1185">Reference proteome</keyword>
<dbReference type="InterPro" id="IPR040170">
    <property type="entry name" value="Cytosol_ACT"/>
</dbReference>
<proteinExistence type="inferred from homology"/>
<reference evidence="5 6" key="1">
    <citation type="submission" date="2015-04" db="EMBL/GenBank/DDBJ databases">
        <title>Genome sequence of aromatic hydrocarbons-degrading Sphingobium chungbukense DJ77.</title>
        <authorList>
            <person name="Kim Y.-C."/>
            <person name="Chae J.-C."/>
        </authorList>
    </citation>
    <scope>NUCLEOTIDE SEQUENCE [LARGE SCALE GENOMIC DNA]</scope>
    <source>
        <strain evidence="5 6">DJ77</strain>
    </source>
</reference>
<comment type="similarity">
    <text evidence="1">Belongs to the acyl coenzyme A hydrolase family.</text>
</comment>
<dbReference type="Gene3D" id="3.10.129.10">
    <property type="entry name" value="Hotdog Thioesterase"/>
    <property type="match status" value="1"/>
</dbReference>
<comment type="caution">
    <text evidence="5">The sequence shown here is derived from an EMBL/GenBank/DDBJ whole genome shotgun (WGS) entry which is preliminary data.</text>
</comment>
<dbReference type="SUPFAM" id="SSF54637">
    <property type="entry name" value="Thioesterase/thiol ester dehydrase-isomerase"/>
    <property type="match status" value="1"/>
</dbReference>
<dbReference type="GO" id="GO:0006637">
    <property type="term" value="P:acyl-CoA metabolic process"/>
    <property type="evidence" value="ECO:0007669"/>
    <property type="project" value="TreeGrafter"/>
</dbReference>
<evidence type="ECO:0000259" key="4">
    <source>
        <dbReference type="PROSITE" id="PS51770"/>
    </source>
</evidence>
<dbReference type="GO" id="GO:0005829">
    <property type="term" value="C:cytosol"/>
    <property type="evidence" value="ECO:0007669"/>
    <property type="project" value="TreeGrafter"/>
</dbReference>
<evidence type="ECO:0000313" key="6">
    <source>
        <dbReference type="Proteomes" id="UP000033874"/>
    </source>
</evidence>
<dbReference type="Proteomes" id="UP000033874">
    <property type="component" value="Unassembled WGS sequence"/>
</dbReference>
<sequence length="140" mass="15187">MTSRSSTGSRTRFPVTIEQKGEVVLRVVPHLTDINANGHIFGGWVLSQMDIAGGIIAARVARGAVATVAIESMTFIAPILLGDIVSVYAHEERRGRTSVAIRINVIATRGVKEERIELTSGLFTFVALDENHRPRPLPDA</sequence>
<dbReference type="CDD" id="cd03442">
    <property type="entry name" value="BFIT_BACH"/>
    <property type="match status" value="1"/>
</dbReference>
<organism evidence="5 6">
    <name type="scientific">Sphingobium chungbukense</name>
    <dbReference type="NCBI Taxonomy" id="56193"/>
    <lineage>
        <taxon>Bacteria</taxon>
        <taxon>Pseudomonadati</taxon>
        <taxon>Pseudomonadota</taxon>
        <taxon>Alphaproteobacteria</taxon>
        <taxon>Sphingomonadales</taxon>
        <taxon>Sphingomonadaceae</taxon>
        <taxon>Sphingobium</taxon>
    </lineage>
</organism>
<dbReference type="InterPro" id="IPR033120">
    <property type="entry name" value="HOTDOG_ACOT"/>
</dbReference>
<dbReference type="InterPro" id="IPR029069">
    <property type="entry name" value="HotDog_dom_sf"/>
</dbReference>
<protein>
    <submittedName>
        <fullName evidence="5">Acyl-CoA hydrolase</fullName>
    </submittedName>
</protein>
<dbReference type="STRING" id="56193.YP76_02595"/>
<accession>A0A0M3AYD3</accession>
<evidence type="ECO:0000256" key="3">
    <source>
        <dbReference type="PROSITE-ProRule" id="PRU01106"/>
    </source>
</evidence>
<keyword evidence="2 3" id="KW-0378">Hydrolase</keyword>
<dbReference type="PATRIC" id="fig|56193.3.peg.531"/>
<dbReference type="PANTHER" id="PTHR11049:SF5">
    <property type="entry name" value="ACYL-COA THIOESTER HYDROLASE YCIA"/>
    <property type="match status" value="1"/>
</dbReference>
<dbReference type="GO" id="GO:0052816">
    <property type="term" value="F:long-chain fatty acyl-CoA hydrolase activity"/>
    <property type="evidence" value="ECO:0007669"/>
    <property type="project" value="TreeGrafter"/>
</dbReference>
<dbReference type="AlphaFoldDB" id="A0A0M3AYD3"/>
<evidence type="ECO:0000256" key="2">
    <source>
        <dbReference type="ARBA" id="ARBA00022801"/>
    </source>
</evidence>
<dbReference type="PROSITE" id="PS51770">
    <property type="entry name" value="HOTDOG_ACOT"/>
    <property type="match status" value="1"/>
</dbReference>
<name>A0A0M3AYD3_9SPHN</name>
<dbReference type="Pfam" id="PF03061">
    <property type="entry name" value="4HBT"/>
    <property type="match status" value="1"/>
</dbReference>
<feature type="domain" description="HotDog ACOT-type" evidence="4">
    <location>
        <begin position="19"/>
        <end position="131"/>
    </location>
</feature>
<dbReference type="GO" id="GO:0009062">
    <property type="term" value="P:fatty acid catabolic process"/>
    <property type="evidence" value="ECO:0007669"/>
    <property type="project" value="TreeGrafter"/>
</dbReference>